<protein>
    <recommendedName>
        <fullName evidence="1">Helix-turn-helix domain-containing protein</fullName>
    </recommendedName>
</protein>
<comment type="caution">
    <text evidence="2">The sequence shown here is derived from an EMBL/GenBank/DDBJ whole genome shotgun (WGS) entry which is preliminary data.</text>
</comment>
<name>A0A819D6L6_9BILA</name>
<dbReference type="EMBL" id="CAJOBF010000524">
    <property type="protein sequence ID" value="CAF3830563.1"/>
    <property type="molecule type" value="Genomic_DNA"/>
</dbReference>
<evidence type="ECO:0000313" key="3">
    <source>
        <dbReference type="Proteomes" id="UP000663842"/>
    </source>
</evidence>
<evidence type="ECO:0000313" key="2">
    <source>
        <dbReference type="EMBL" id="CAF3830563.1"/>
    </source>
</evidence>
<dbReference type="InterPro" id="IPR058912">
    <property type="entry name" value="HTH_animal"/>
</dbReference>
<dbReference type="Proteomes" id="UP000663842">
    <property type="component" value="Unassembled WGS sequence"/>
</dbReference>
<sequence>MAEYNYDPTTNLNLDLDQYKNFDHMEWLEGIFDILDDEDEHDAYGTQQTEEDLDDIMEEYNQDFDFEAMNTNLDEEEMFIDDNNDKKIVEDRILSQELSQLSTEEKYDDNDEEYLINDHKRPLSTPSTPDGTLKKMCLWNENETREDQEIDSIFNKFIMNHKKKYTILMSMEDIRTLMILKHRISTSHMEKKQWMIYLKSGTGQWTTKESIKTNVDRRVWPLQVKRLITEKMATLDTYEIHDEHALGEMIVNQRLQELNQKIEEYAMIFNTMKTVCFGWTETMDEIIDTFVQQHSIVPFASKLNYKLTLWEYDYDDQLLQREYFRYQPTEYQIEMARLLQNLKYNHLQAKQELIEIKKRVLCHRPTSSMLSNIVSSSSISLIPTNIDRTVDGQIHQQQQEITESLKVIITEAENKIQECKTLFDETVEQVSIHEDNRNAALTGKLVDLIYRRFYILQKKMDCLHYYRTDLSVRRRRHNRYDTHNDELPNTMFRFSPSMIICTSRHAFTDEQLKLLNRGPTYVPPYQTYISSTDQSTIEMIKKNFKLLQHHLTILLTKSNVNMAQATLIIKQIKDVYTLTFSRSLSSSMYQRALYERNLVDTIRSHLQSNRLILRRTADQRNVFFLGNRDDFEEKTNEYMKKTDIFEICDDINDENLQMTRDYLVKKIKLFNDELNIIFHDKKYKDLIEKLSIDTDKVQLPYLYFLPDVSQKNHLSVKPIVVMQRSATSRLGQFLDQLLRPTVHRHMEYTTFRNGADFIRKLNEYTTDKEHRIRPTTIFASISISNFHAIVPHKTMLNVFKDFLNDCTIRPFIEDLHINKITHLTALFLYHNHFYYNDKIYRFAKGSPTSLSYTQILANIYLYQWQKLFSRQTSIRNEFFGRCQNQLFFTWNETEDELRALLKMVASQDPNVIFDFEIGRRIPFLEVVIDKYEGELATTIYHNPKRQKYTLPYAINNAKLAHSHWLRSALIRAVRYCTSVYEFDFERISLEVACLANGYSLEFVEKRLNHFYTFFDATSLRQSLDQNVYEKLRLRLFNFISEQNLVGKRNQELEKKNERVRVFYLNAFGSKRKFNTQLREILSNYLKRKESSSSSSSSSSSKPNEIKILSTAKYQYSLNALLSQQKPDHPLLKKTMTKK</sequence>
<dbReference type="AlphaFoldDB" id="A0A819D6L6"/>
<feature type="domain" description="Helix-turn-helix" evidence="1">
    <location>
        <begin position="956"/>
        <end position="1007"/>
    </location>
</feature>
<organism evidence="2 3">
    <name type="scientific">Rotaria magnacalcarata</name>
    <dbReference type="NCBI Taxonomy" id="392030"/>
    <lineage>
        <taxon>Eukaryota</taxon>
        <taxon>Metazoa</taxon>
        <taxon>Spiralia</taxon>
        <taxon>Gnathifera</taxon>
        <taxon>Rotifera</taxon>
        <taxon>Eurotatoria</taxon>
        <taxon>Bdelloidea</taxon>
        <taxon>Philodinida</taxon>
        <taxon>Philodinidae</taxon>
        <taxon>Rotaria</taxon>
    </lineage>
</organism>
<accession>A0A819D6L6</accession>
<proteinExistence type="predicted"/>
<dbReference type="PANTHER" id="PTHR21301:SF10">
    <property type="entry name" value="REVERSE TRANSCRIPTASE DOMAIN-CONTAINING PROTEIN"/>
    <property type="match status" value="1"/>
</dbReference>
<reference evidence="2" key="1">
    <citation type="submission" date="2021-02" db="EMBL/GenBank/DDBJ databases">
        <authorList>
            <person name="Nowell W R."/>
        </authorList>
    </citation>
    <scope>NUCLEOTIDE SEQUENCE</scope>
</reference>
<dbReference type="Pfam" id="PF26215">
    <property type="entry name" value="HTH_animal"/>
    <property type="match status" value="1"/>
</dbReference>
<gene>
    <name evidence="2" type="ORF">UXM345_LOCUS6572</name>
</gene>
<dbReference type="PANTHER" id="PTHR21301">
    <property type="entry name" value="REVERSE TRANSCRIPTASE"/>
    <property type="match status" value="1"/>
</dbReference>
<evidence type="ECO:0000259" key="1">
    <source>
        <dbReference type="Pfam" id="PF26215"/>
    </source>
</evidence>